<evidence type="ECO:0000313" key="2">
    <source>
        <dbReference type="Proteomes" id="UP000027583"/>
    </source>
</evidence>
<accession>A0A060QLB0</accession>
<protein>
    <submittedName>
        <fullName evidence="1">Uncharacterized protein</fullName>
    </submittedName>
</protein>
<name>A0A060QLB0_9PROT</name>
<dbReference type="eggNOG" id="COG2931">
    <property type="taxonomic scope" value="Bacteria"/>
</dbReference>
<sequence length="476" mass="48106">MTIVTIVGTSGTAIQVTVGGGKAQTLAQTYAQQMSDAYKRNDLKTVLVTDSTARTITTGNTLLEGFVTTGGSFAPLGTYDFIGVGGWAGSGIQSGETLLNERVTIDGSGVTPTTTLSVLGGSTAGLTYEAGSGNGSFLGLSGDNYFNGNTQSASWTILTGDGNDTILATNGINTIDAGTGRNVIQLQQGTNYVASEGQDTITGQEGGRTVLTLTGGNALVTLGSNSYVSDEATIGSHITIGDDSTVQAGQGSTIVFSGKNGTISGVHNDTVSALGNLTALSGSAQTLSVNGALQFIAGTGATRITADQATLWGADGLSANIDVNKASLWTGNQSGSSSAEMINASSSKGSFEAWTGAGQQTIIGSEASDHFVFGTRYSGNEGETYVTVTGGNVAANTFGVLAGHTAGDVTITDFSAVSGNKFFMYNYKPADAEAAAKELLATATVSGGNTAIMLDNNMKVTFMGVTDLKASSFDIS</sequence>
<organism evidence="1 2">
    <name type="scientific">Asaia bogorensis</name>
    <dbReference type="NCBI Taxonomy" id="91915"/>
    <lineage>
        <taxon>Bacteria</taxon>
        <taxon>Pseudomonadati</taxon>
        <taxon>Pseudomonadota</taxon>
        <taxon>Alphaproteobacteria</taxon>
        <taxon>Acetobacterales</taxon>
        <taxon>Acetobacteraceae</taxon>
        <taxon>Asaia</taxon>
    </lineage>
</organism>
<reference evidence="1 2" key="1">
    <citation type="journal article" date="2014" name="Genome Biol. Evol.">
        <title>Acetic acid bacteria genomes reveal functional traits for adaptation to life in insect guts.</title>
        <authorList>
            <person name="Chouaia B."/>
            <person name="Gaiarsa S."/>
            <person name="Crotti E."/>
            <person name="Comandatore F."/>
            <person name="Degli Esposti M."/>
            <person name="Ricci I."/>
            <person name="Alma A."/>
            <person name="Favia G."/>
            <person name="Bandi C."/>
            <person name="Daffonchio D."/>
        </authorList>
    </citation>
    <scope>NUCLEOTIDE SEQUENCE [LARGE SCALE GENOMIC DNA]</scope>
    <source>
        <strain evidence="1 2">SF2.1</strain>
    </source>
</reference>
<gene>
    <name evidence="1" type="ORF">ASAP_2117</name>
</gene>
<dbReference type="AlphaFoldDB" id="A0A060QLB0"/>
<reference evidence="1 2" key="2">
    <citation type="journal article" date="2014" name="PLoS ONE">
        <title>Evolution of mitochondria reconstructed from the energy metabolism of living bacteria.</title>
        <authorList>
            <person name="Degli Esposti M."/>
            <person name="Chouaia B."/>
            <person name="Comandatore F."/>
            <person name="Crotti E."/>
            <person name="Sassera D."/>
            <person name="Lievens P.M."/>
            <person name="Daffonchio D."/>
            <person name="Bandi C."/>
        </authorList>
    </citation>
    <scope>NUCLEOTIDE SEQUENCE [LARGE SCALE GENOMIC DNA]</scope>
    <source>
        <strain evidence="1 2">SF2.1</strain>
    </source>
</reference>
<proteinExistence type="predicted"/>
<dbReference type="RefSeq" id="WP_023979066.1">
    <property type="nucleotide sequence ID" value="NZ_CBLX010000013.1"/>
</dbReference>
<dbReference type="Proteomes" id="UP000027583">
    <property type="component" value="Unassembled WGS sequence"/>
</dbReference>
<dbReference type="EMBL" id="CBLX010000013">
    <property type="protein sequence ID" value="CDG40162.1"/>
    <property type="molecule type" value="Genomic_DNA"/>
</dbReference>
<evidence type="ECO:0000313" key="1">
    <source>
        <dbReference type="EMBL" id="CDG40162.1"/>
    </source>
</evidence>
<comment type="caution">
    <text evidence="1">The sequence shown here is derived from an EMBL/GenBank/DDBJ whole genome shotgun (WGS) entry which is preliminary data.</text>
</comment>